<evidence type="ECO:0000313" key="2">
    <source>
        <dbReference type="Proteomes" id="UP000315226"/>
    </source>
</evidence>
<organism evidence="1 2">
    <name type="scientific">Streptomyces gardneri</name>
    <dbReference type="NCBI Taxonomy" id="66892"/>
    <lineage>
        <taxon>Bacteria</taxon>
        <taxon>Bacillati</taxon>
        <taxon>Actinomycetota</taxon>
        <taxon>Actinomycetes</taxon>
        <taxon>Kitasatosporales</taxon>
        <taxon>Streptomycetaceae</taxon>
        <taxon>Streptomyces</taxon>
    </lineage>
</organism>
<gene>
    <name evidence="1" type="ORF">SGA01_27470</name>
</gene>
<sequence>MESAELLLTELVTNALQHTGSHGFFHVRAELRGSLCRIEVNDGSAERPKLREATLSDESGRGLLLVDAISHSWGVSKDGATTWATLVSDEPAVEPDTDFVCERALSISPDANAAAAARVAARTQLAIMSWPGPHNVAVDVLYVLVRNAVEHGLAEGSAGRKLDVWLRINARGELLVDVQDHTCDFPRFEQAVRGELGRGLWGAQRLGAVLSWFPAGHGKTVRAILQPGPVDL</sequence>
<dbReference type="EMBL" id="BJMN01000015">
    <property type="protein sequence ID" value="GEB57142.1"/>
    <property type="molecule type" value="Genomic_DNA"/>
</dbReference>
<dbReference type="SUPFAM" id="SSF55874">
    <property type="entry name" value="ATPase domain of HSP90 chaperone/DNA topoisomerase II/histidine kinase"/>
    <property type="match status" value="2"/>
</dbReference>
<comment type="caution">
    <text evidence="1">The sequence shown here is derived from an EMBL/GenBank/DDBJ whole genome shotgun (WGS) entry which is preliminary data.</text>
</comment>
<name>A0A4Y3RHJ7_9ACTN</name>
<keyword evidence="2" id="KW-1185">Reference proteome</keyword>
<dbReference type="Proteomes" id="UP000315226">
    <property type="component" value="Unassembled WGS sequence"/>
</dbReference>
<protein>
    <recommendedName>
        <fullName evidence="3">Histidine kinase/HSP90-like ATPase domain-containing protein</fullName>
    </recommendedName>
</protein>
<accession>A0A4Y3RHJ7</accession>
<dbReference type="InterPro" id="IPR036890">
    <property type="entry name" value="HATPase_C_sf"/>
</dbReference>
<dbReference type="PANTHER" id="PTHR35526">
    <property type="entry name" value="ANTI-SIGMA-F FACTOR RSBW-RELATED"/>
    <property type="match status" value="1"/>
</dbReference>
<dbReference type="RefSeq" id="WP_141296762.1">
    <property type="nucleotide sequence ID" value="NZ_BJMN01000015.1"/>
</dbReference>
<evidence type="ECO:0000313" key="1">
    <source>
        <dbReference type="EMBL" id="GEB57142.1"/>
    </source>
</evidence>
<proteinExistence type="predicted"/>
<dbReference type="AlphaFoldDB" id="A0A4Y3RHJ7"/>
<dbReference type="InterPro" id="IPR050267">
    <property type="entry name" value="Anti-sigma-factor_SerPK"/>
</dbReference>
<evidence type="ECO:0008006" key="3">
    <source>
        <dbReference type="Google" id="ProtNLM"/>
    </source>
</evidence>
<dbReference type="PANTHER" id="PTHR35526:SF3">
    <property type="entry name" value="ANTI-SIGMA-F FACTOR RSBW"/>
    <property type="match status" value="1"/>
</dbReference>
<reference evidence="1 2" key="1">
    <citation type="submission" date="2019-06" db="EMBL/GenBank/DDBJ databases">
        <title>Whole genome shotgun sequence of Streptomyces gardneri NBRC 12865.</title>
        <authorList>
            <person name="Hosoyama A."/>
            <person name="Uohara A."/>
            <person name="Ohji S."/>
            <person name="Ichikawa N."/>
        </authorList>
    </citation>
    <scope>NUCLEOTIDE SEQUENCE [LARGE SCALE GENOMIC DNA]</scope>
    <source>
        <strain evidence="1 2">NBRC 12865</strain>
    </source>
</reference>
<dbReference type="Gene3D" id="3.30.565.10">
    <property type="entry name" value="Histidine kinase-like ATPase, C-terminal domain"/>
    <property type="match status" value="2"/>
</dbReference>
<dbReference type="OrthoDB" id="4166172at2"/>
<dbReference type="CDD" id="cd16936">
    <property type="entry name" value="HATPase_RsbW-like"/>
    <property type="match status" value="1"/>
</dbReference>